<dbReference type="AlphaFoldDB" id="A0AAN8FEH7"/>
<evidence type="ECO:0000313" key="2">
    <source>
        <dbReference type="EMBL" id="KAK5975545.1"/>
    </source>
</evidence>
<evidence type="ECO:0000256" key="1">
    <source>
        <dbReference type="SAM" id="MobiDB-lite"/>
    </source>
</evidence>
<reference evidence="2 3" key="1">
    <citation type="submission" date="2019-10" db="EMBL/GenBank/DDBJ databases">
        <title>Assembly and Annotation for the nematode Trichostrongylus colubriformis.</title>
        <authorList>
            <person name="Martin J."/>
        </authorList>
    </citation>
    <scope>NUCLEOTIDE SEQUENCE [LARGE SCALE GENOMIC DNA]</scope>
    <source>
        <strain evidence="2">G859</strain>
        <tissue evidence="2">Whole worm</tissue>
    </source>
</reference>
<feature type="compositionally biased region" description="Low complexity" evidence="1">
    <location>
        <begin position="113"/>
        <end position="123"/>
    </location>
</feature>
<feature type="region of interest" description="Disordered" evidence="1">
    <location>
        <begin position="23"/>
        <end position="69"/>
    </location>
</feature>
<keyword evidence="3" id="KW-1185">Reference proteome</keyword>
<dbReference type="EMBL" id="WIXE01012915">
    <property type="protein sequence ID" value="KAK5975545.1"/>
    <property type="molecule type" value="Genomic_DNA"/>
</dbReference>
<name>A0AAN8FEH7_TRICO</name>
<accession>A0AAN8FEH7</accession>
<feature type="compositionally biased region" description="Polar residues" evidence="1">
    <location>
        <begin position="37"/>
        <end position="54"/>
    </location>
</feature>
<evidence type="ECO:0000313" key="3">
    <source>
        <dbReference type="Proteomes" id="UP001331761"/>
    </source>
</evidence>
<dbReference type="Proteomes" id="UP001331761">
    <property type="component" value="Unassembled WGS sequence"/>
</dbReference>
<feature type="non-terminal residue" evidence="2">
    <location>
        <position position="1"/>
    </location>
</feature>
<organism evidence="2 3">
    <name type="scientific">Trichostrongylus colubriformis</name>
    <name type="common">Black scour worm</name>
    <dbReference type="NCBI Taxonomy" id="6319"/>
    <lineage>
        <taxon>Eukaryota</taxon>
        <taxon>Metazoa</taxon>
        <taxon>Ecdysozoa</taxon>
        <taxon>Nematoda</taxon>
        <taxon>Chromadorea</taxon>
        <taxon>Rhabditida</taxon>
        <taxon>Rhabditina</taxon>
        <taxon>Rhabditomorpha</taxon>
        <taxon>Strongyloidea</taxon>
        <taxon>Trichostrongylidae</taxon>
        <taxon>Trichostrongylus</taxon>
    </lineage>
</organism>
<proteinExistence type="predicted"/>
<feature type="region of interest" description="Disordered" evidence="1">
    <location>
        <begin position="81"/>
        <end position="179"/>
    </location>
</feature>
<comment type="caution">
    <text evidence="2">The sequence shown here is derived from an EMBL/GenBank/DDBJ whole genome shotgun (WGS) entry which is preliminary data.</text>
</comment>
<sequence length="179" mass="19533">DQSRGISAVRVPNPKAQLLQALISTPTQNHKDRDRNSNIQPTPNRTNSFNNRTVSAPRPSPQSGTDIPDLAALQELARQQEEALRQAVEQQQHSNVERKHSWQNDANLKSTHSSAGSLVSSKSADMSSLHRVNANISSKIPGPTRLPRKTGIPAPAKRVGTPARCAQAIQQPPDDDECF</sequence>
<gene>
    <name evidence="2" type="ORF">GCK32_015306</name>
</gene>
<feature type="compositionally biased region" description="Polar residues" evidence="1">
    <location>
        <begin position="103"/>
        <end position="112"/>
    </location>
</feature>
<protein>
    <submittedName>
        <fullName evidence="2">Uncharacterized protein</fullName>
    </submittedName>
</protein>